<dbReference type="InterPro" id="IPR036393">
    <property type="entry name" value="AceGlu_kinase-like_sf"/>
</dbReference>
<evidence type="ECO:0000256" key="2">
    <source>
        <dbReference type="ARBA" id="ARBA00013065"/>
    </source>
</evidence>
<keyword evidence="8" id="KW-0067">ATP-binding</keyword>
<dbReference type="InterPro" id="IPR001057">
    <property type="entry name" value="Glu/AcGlu_kinase"/>
</dbReference>
<accession>U5CNC9</accession>
<keyword evidence="4" id="KW-0028">Amino-acid biosynthesis</keyword>
<dbReference type="PIRSF" id="PIRSF000728">
    <property type="entry name" value="NAGK"/>
    <property type="match status" value="1"/>
</dbReference>
<keyword evidence="11" id="KW-1185">Reference proteome</keyword>
<evidence type="ECO:0000256" key="5">
    <source>
        <dbReference type="ARBA" id="ARBA00022679"/>
    </source>
</evidence>
<evidence type="ECO:0000313" key="11">
    <source>
        <dbReference type="Proteomes" id="UP000017836"/>
    </source>
</evidence>
<dbReference type="OrthoDB" id="438291at2759"/>
<dbReference type="Gramene" id="ERN14641">
    <property type="protein sequence ID" value="ERN14641"/>
    <property type="gene ID" value="AMTR_s00038p00195880"/>
</dbReference>
<keyword evidence="5" id="KW-0808">Transferase</keyword>
<dbReference type="STRING" id="13333.U5CNC9"/>
<dbReference type="GO" id="GO:0005524">
    <property type="term" value="F:ATP binding"/>
    <property type="evidence" value="ECO:0007669"/>
    <property type="project" value="UniProtKB-KW"/>
</dbReference>
<dbReference type="eggNOG" id="KOG2436">
    <property type="taxonomic scope" value="Eukaryota"/>
</dbReference>
<organism evidence="10 11">
    <name type="scientific">Amborella trichopoda</name>
    <dbReference type="NCBI Taxonomy" id="13333"/>
    <lineage>
        <taxon>Eukaryota</taxon>
        <taxon>Viridiplantae</taxon>
        <taxon>Streptophyta</taxon>
        <taxon>Embryophyta</taxon>
        <taxon>Tracheophyta</taxon>
        <taxon>Spermatophyta</taxon>
        <taxon>Magnoliopsida</taxon>
        <taxon>Amborellales</taxon>
        <taxon>Amborellaceae</taxon>
        <taxon>Amborella</taxon>
    </lineage>
</organism>
<evidence type="ECO:0000256" key="1">
    <source>
        <dbReference type="ARBA" id="ARBA00004828"/>
    </source>
</evidence>
<dbReference type="Pfam" id="PF00696">
    <property type="entry name" value="AA_kinase"/>
    <property type="match status" value="1"/>
</dbReference>
<dbReference type="AlphaFoldDB" id="U5CNC9"/>
<evidence type="ECO:0000256" key="8">
    <source>
        <dbReference type="ARBA" id="ARBA00022840"/>
    </source>
</evidence>
<dbReference type="HAMAP" id="MF_00082">
    <property type="entry name" value="ArgB"/>
    <property type="match status" value="1"/>
</dbReference>
<sequence length="332" mass="34912">MITTSSFTNKTLTPNSFSFPKPKPKSKPLIPFLPPAPRASTIFKAHLTTSPTPQERVDILSEALPFIQKFHGKTIVVKYGGAAMKSQALKLRVIKDLVLLACVGLRPILVHGGGAEINHWLNKIGIEPHFKDGLRVTDAETMSVVEMVLAGKVNKSLVSMINCAGGRAVGISGKDGKLVTARPADPGLGFVGEVARVDSGILTAMSGGGVIPVIATVAADEEGQAYNVNADTFAGEIAAAVGAEKLVLLTDVAGILEERENPESLVREVDVKGVRRMVDEGKVVGGMVPKVKCCVRALAQGVRAASIIDGRVPHCLLLEVLTDEGIGTMITG</sequence>
<feature type="domain" description="Aspartate/glutamate/uridylate kinase" evidence="9">
    <location>
        <begin position="73"/>
        <end position="308"/>
    </location>
</feature>
<dbReference type="InterPro" id="IPR037528">
    <property type="entry name" value="ArgB"/>
</dbReference>
<evidence type="ECO:0000313" key="10">
    <source>
        <dbReference type="EMBL" id="ERN14641.1"/>
    </source>
</evidence>
<dbReference type="OMA" id="EGLYEDW"/>
<evidence type="ECO:0000256" key="7">
    <source>
        <dbReference type="ARBA" id="ARBA00022777"/>
    </source>
</evidence>
<dbReference type="GO" id="GO:0006526">
    <property type="term" value="P:L-arginine biosynthetic process"/>
    <property type="evidence" value="ECO:0000318"/>
    <property type="project" value="GO_Central"/>
</dbReference>
<dbReference type="PRINTS" id="PR00474">
    <property type="entry name" value="GLU5KINASE"/>
</dbReference>
<comment type="pathway">
    <text evidence="1">Amino-acid biosynthesis; L-arginine biosynthesis; N(2)-acetyl-L-ornithine from L-glutamate: step 2/4.</text>
</comment>
<dbReference type="KEGG" id="atr:18442905"/>
<dbReference type="NCBIfam" id="TIGR00761">
    <property type="entry name" value="argB"/>
    <property type="match status" value="1"/>
</dbReference>
<dbReference type="EMBL" id="KI392532">
    <property type="protein sequence ID" value="ERN14641.1"/>
    <property type="molecule type" value="Genomic_DNA"/>
</dbReference>
<dbReference type="InterPro" id="IPR041727">
    <property type="entry name" value="NAGK-C"/>
</dbReference>
<dbReference type="GO" id="GO:0005737">
    <property type="term" value="C:cytoplasm"/>
    <property type="evidence" value="ECO:0007669"/>
    <property type="project" value="InterPro"/>
</dbReference>
<evidence type="ECO:0000256" key="3">
    <source>
        <dbReference type="ARBA" id="ARBA00022571"/>
    </source>
</evidence>
<dbReference type="InterPro" id="IPR001048">
    <property type="entry name" value="Asp/Glu/Uridylate_kinase"/>
</dbReference>
<dbReference type="HOGENOM" id="CLU_053680_0_0_1"/>
<gene>
    <name evidence="10" type="ORF">AMTR_s00038p00195880</name>
</gene>
<evidence type="ECO:0000256" key="6">
    <source>
        <dbReference type="ARBA" id="ARBA00022741"/>
    </source>
</evidence>
<dbReference type="Proteomes" id="UP000017836">
    <property type="component" value="Unassembled WGS sequence"/>
</dbReference>
<dbReference type="PANTHER" id="PTHR23342:SF0">
    <property type="entry name" value="N-ACETYLGLUTAMATE SYNTHASE, MITOCHONDRIAL"/>
    <property type="match status" value="1"/>
</dbReference>
<dbReference type="SUPFAM" id="SSF53633">
    <property type="entry name" value="Carbamate kinase-like"/>
    <property type="match status" value="1"/>
</dbReference>
<keyword evidence="7" id="KW-0418">Kinase</keyword>
<keyword evidence="3" id="KW-0055">Arginine biosynthesis</keyword>
<name>U5CNC9_AMBTC</name>
<dbReference type="FunFam" id="3.40.1160.10:FF:000004">
    <property type="entry name" value="Acetylglutamate kinase"/>
    <property type="match status" value="1"/>
</dbReference>
<protein>
    <recommendedName>
        <fullName evidence="2">acetylglutamate kinase</fullName>
        <ecNumber evidence="2">2.7.2.8</ecNumber>
    </recommendedName>
</protein>
<dbReference type="EC" id="2.7.2.8" evidence="2"/>
<dbReference type="CDD" id="cd04250">
    <property type="entry name" value="AAK_NAGK-C"/>
    <property type="match status" value="1"/>
</dbReference>
<keyword evidence="6" id="KW-0547">Nucleotide-binding</keyword>
<reference evidence="11" key="1">
    <citation type="journal article" date="2013" name="Science">
        <title>The Amborella genome and the evolution of flowering plants.</title>
        <authorList>
            <consortium name="Amborella Genome Project"/>
        </authorList>
    </citation>
    <scope>NUCLEOTIDE SEQUENCE [LARGE SCALE GENOMIC DNA]</scope>
</reference>
<proteinExistence type="inferred from homology"/>
<dbReference type="PANTHER" id="PTHR23342">
    <property type="entry name" value="N-ACETYLGLUTAMATE SYNTHASE"/>
    <property type="match status" value="1"/>
</dbReference>
<evidence type="ECO:0000256" key="4">
    <source>
        <dbReference type="ARBA" id="ARBA00022605"/>
    </source>
</evidence>
<evidence type="ECO:0000259" key="9">
    <source>
        <dbReference type="Pfam" id="PF00696"/>
    </source>
</evidence>
<dbReference type="GO" id="GO:0003991">
    <property type="term" value="F:acetylglutamate kinase activity"/>
    <property type="evidence" value="ECO:0000318"/>
    <property type="project" value="GO_Central"/>
</dbReference>
<dbReference type="Gene3D" id="3.40.1160.10">
    <property type="entry name" value="Acetylglutamate kinase-like"/>
    <property type="match status" value="1"/>
</dbReference>
<dbReference type="InterPro" id="IPR004662">
    <property type="entry name" value="AcgluKinase_fam"/>
</dbReference>